<name>A0AA96RIT4_9BACL</name>
<protein>
    <submittedName>
        <fullName evidence="1">Uncharacterized protein</fullName>
    </submittedName>
</protein>
<evidence type="ECO:0000313" key="2">
    <source>
        <dbReference type="Proteomes" id="UP001305702"/>
    </source>
</evidence>
<dbReference type="RefSeq" id="WP_315606302.1">
    <property type="nucleotide sequence ID" value="NZ_CP130318.1"/>
</dbReference>
<sequence length="42" mass="4566">MFDRYYRGTNTNSAMEGSGLGMAASSRWAVELKSHPSLSMAP</sequence>
<dbReference type="KEGG" id="paun:MJA45_05700"/>
<proteinExistence type="predicted"/>
<dbReference type="EMBL" id="CP130318">
    <property type="protein sequence ID" value="WNQ12524.1"/>
    <property type="molecule type" value="Genomic_DNA"/>
</dbReference>
<dbReference type="AlphaFoldDB" id="A0AA96RIT4"/>
<gene>
    <name evidence="1" type="ORF">MJA45_05700</name>
</gene>
<accession>A0AA96RIT4</accession>
<keyword evidence="2" id="KW-1185">Reference proteome</keyword>
<dbReference type="Proteomes" id="UP001305702">
    <property type="component" value="Chromosome"/>
</dbReference>
<organism evidence="1 2">
    <name type="scientific">Paenibacillus aurantius</name>
    <dbReference type="NCBI Taxonomy" id="2918900"/>
    <lineage>
        <taxon>Bacteria</taxon>
        <taxon>Bacillati</taxon>
        <taxon>Bacillota</taxon>
        <taxon>Bacilli</taxon>
        <taxon>Bacillales</taxon>
        <taxon>Paenibacillaceae</taxon>
        <taxon>Paenibacillus</taxon>
    </lineage>
</organism>
<reference evidence="1 2" key="1">
    <citation type="submission" date="2022-02" db="EMBL/GenBank/DDBJ databases">
        <title>Paenibacillus sp. MBLB1776 Whole Genome Shotgun Sequencing.</title>
        <authorList>
            <person name="Hwang C.Y."/>
            <person name="Cho E.-S."/>
            <person name="Seo M.-J."/>
        </authorList>
    </citation>
    <scope>NUCLEOTIDE SEQUENCE [LARGE SCALE GENOMIC DNA]</scope>
    <source>
        <strain evidence="1 2">MBLB1776</strain>
    </source>
</reference>
<evidence type="ECO:0000313" key="1">
    <source>
        <dbReference type="EMBL" id="WNQ12524.1"/>
    </source>
</evidence>